<dbReference type="Proteomes" id="UP001549036">
    <property type="component" value="Unassembled WGS sequence"/>
</dbReference>
<protein>
    <submittedName>
        <fullName evidence="1">Uncharacterized protein</fullName>
    </submittedName>
</protein>
<comment type="caution">
    <text evidence="1">The sequence shown here is derived from an EMBL/GenBank/DDBJ whole genome shotgun (WGS) entry which is preliminary data.</text>
</comment>
<name>A0ABV2HX93_9HYPH</name>
<sequence length="155" mass="17038">MAVLVRQVAVALGSRLAAVVQIDVATFRCSVAGAEELPIGRCGPEAWEEITEHARSDLVLYLFRRRQFQKLSDSQNILFGAGRQTSVKWRLVPIGSVFGRMRTCTDILPWRIEGDVSAIVGDTSISDGDRPATYADATLILPLCVGKLRALWCHP</sequence>
<keyword evidence="2" id="KW-1185">Reference proteome</keyword>
<evidence type="ECO:0000313" key="2">
    <source>
        <dbReference type="Proteomes" id="UP001549036"/>
    </source>
</evidence>
<proteinExistence type="predicted"/>
<organism evidence="1 2">
    <name type="scientific">Mesorhizobium shonense</name>
    <dbReference type="NCBI Taxonomy" id="1209948"/>
    <lineage>
        <taxon>Bacteria</taxon>
        <taxon>Pseudomonadati</taxon>
        <taxon>Pseudomonadota</taxon>
        <taxon>Alphaproteobacteria</taxon>
        <taxon>Hyphomicrobiales</taxon>
        <taxon>Phyllobacteriaceae</taxon>
        <taxon>Mesorhizobium</taxon>
    </lineage>
</organism>
<dbReference type="EMBL" id="JBEPLM010000009">
    <property type="protein sequence ID" value="MET3595221.1"/>
    <property type="molecule type" value="Genomic_DNA"/>
</dbReference>
<evidence type="ECO:0000313" key="1">
    <source>
        <dbReference type="EMBL" id="MET3595221.1"/>
    </source>
</evidence>
<gene>
    <name evidence="1" type="ORF">ABID26_004633</name>
</gene>
<accession>A0ABV2HX93</accession>
<reference evidence="1 2" key="1">
    <citation type="submission" date="2024-06" db="EMBL/GenBank/DDBJ databases">
        <title>Genomic Encyclopedia of Type Strains, Phase IV (KMG-IV): sequencing the most valuable type-strain genomes for metagenomic binning, comparative biology and taxonomic classification.</title>
        <authorList>
            <person name="Goeker M."/>
        </authorList>
    </citation>
    <scope>NUCLEOTIDE SEQUENCE [LARGE SCALE GENOMIC DNA]</scope>
    <source>
        <strain evidence="1 2">DSM 29846</strain>
    </source>
</reference>